<feature type="domain" description="Transglutaminase-like" evidence="3">
    <location>
        <begin position="509"/>
        <end position="599"/>
    </location>
</feature>
<keyword evidence="2" id="KW-1133">Transmembrane helix</keyword>
<comment type="caution">
    <text evidence="4">The sequence shown here is derived from an EMBL/GenBank/DDBJ whole genome shotgun (WGS) entry which is preliminary data.</text>
</comment>
<dbReference type="Pfam" id="PF01841">
    <property type="entry name" value="Transglut_core"/>
    <property type="match status" value="1"/>
</dbReference>
<dbReference type="Pfam" id="PF13559">
    <property type="entry name" value="DUF4129"/>
    <property type="match status" value="1"/>
</dbReference>
<dbReference type="Proteomes" id="UP001597541">
    <property type="component" value="Unassembled WGS sequence"/>
</dbReference>
<dbReference type="SUPFAM" id="SSF54001">
    <property type="entry name" value="Cysteine proteinases"/>
    <property type="match status" value="1"/>
</dbReference>
<keyword evidence="5" id="KW-1185">Reference proteome</keyword>
<dbReference type="SMART" id="SM00460">
    <property type="entry name" value="TGc"/>
    <property type="match status" value="1"/>
</dbReference>
<feature type="transmembrane region" description="Helical" evidence="2">
    <location>
        <begin position="24"/>
        <end position="43"/>
    </location>
</feature>
<feature type="transmembrane region" description="Helical" evidence="2">
    <location>
        <begin position="119"/>
        <end position="137"/>
    </location>
</feature>
<evidence type="ECO:0000256" key="2">
    <source>
        <dbReference type="SAM" id="Phobius"/>
    </source>
</evidence>
<dbReference type="InterPro" id="IPR002931">
    <property type="entry name" value="Transglutaminase-like"/>
</dbReference>
<keyword evidence="2" id="KW-0472">Membrane</keyword>
<evidence type="ECO:0000256" key="1">
    <source>
        <dbReference type="SAM" id="MobiDB-lite"/>
    </source>
</evidence>
<dbReference type="InterPro" id="IPR025403">
    <property type="entry name" value="TgpA-like_C"/>
</dbReference>
<feature type="transmembrane region" description="Helical" evidence="2">
    <location>
        <begin position="55"/>
        <end position="72"/>
    </location>
</feature>
<dbReference type="InterPro" id="IPR038765">
    <property type="entry name" value="Papain-like_cys_pep_sf"/>
</dbReference>
<feature type="region of interest" description="Disordered" evidence="1">
    <location>
        <begin position="250"/>
        <end position="280"/>
    </location>
</feature>
<keyword evidence="2" id="KW-0812">Transmembrane</keyword>
<feature type="transmembrane region" description="Helical" evidence="2">
    <location>
        <begin position="210"/>
        <end position="228"/>
    </location>
</feature>
<feature type="transmembrane region" description="Helical" evidence="2">
    <location>
        <begin position="639"/>
        <end position="659"/>
    </location>
</feature>
<evidence type="ECO:0000313" key="5">
    <source>
        <dbReference type="Proteomes" id="UP001597541"/>
    </source>
</evidence>
<dbReference type="EMBL" id="JBHUME010000007">
    <property type="protein sequence ID" value="MFD2612671.1"/>
    <property type="molecule type" value="Genomic_DNA"/>
</dbReference>
<dbReference type="InterPro" id="IPR052901">
    <property type="entry name" value="Bact_TGase-like"/>
</dbReference>
<protein>
    <submittedName>
        <fullName evidence="4">DUF4129 domain-containing transglutaminase family protein</fullName>
    </submittedName>
</protein>
<dbReference type="RefSeq" id="WP_377602401.1">
    <property type="nucleotide sequence ID" value="NZ_JBHUME010000007.1"/>
</dbReference>
<name>A0ABW5PBH4_9BACL</name>
<feature type="transmembrane region" description="Helical" evidence="2">
    <location>
        <begin position="144"/>
        <end position="161"/>
    </location>
</feature>
<evidence type="ECO:0000259" key="3">
    <source>
        <dbReference type="SMART" id="SM00460"/>
    </source>
</evidence>
<feature type="compositionally biased region" description="Basic and acidic residues" evidence="1">
    <location>
        <begin position="255"/>
        <end position="271"/>
    </location>
</feature>
<dbReference type="PANTHER" id="PTHR42736">
    <property type="entry name" value="PROTEIN-GLUTAMINE GAMMA-GLUTAMYLTRANSFERASE"/>
    <property type="match status" value="1"/>
</dbReference>
<feature type="transmembrane region" description="Helical" evidence="2">
    <location>
        <begin position="167"/>
        <end position="190"/>
    </location>
</feature>
<reference evidence="5" key="1">
    <citation type="journal article" date="2019" name="Int. J. Syst. Evol. Microbiol.">
        <title>The Global Catalogue of Microorganisms (GCM) 10K type strain sequencing project: providing services to taxonomists for standard genome sequencing and annotation.</title>
        <authorList>
            <consortium name="The Broad Institute Genomics Platform"/>
            <consortium name="The Broad Institute Genome Sequencing Center for Infectious Disease"/>
            <person name="Wu L."/>
            <person name="Ma J."/>
        </authorList>
    </citation>
    <scope>NUCLEOTIDE SEQUENCE [LARGE SCALE GENOMIC DNA]</scope>
    <source>
        <strain evidence="5">KCTC 3950</strain>
    </source>
</reference>
<proteinExistence type="predicted"/>
<gene>
    <name evidence="4" type="ORF">ACFSUF_09580</name>
</gene>
<dbReference type="PANTHER" id="PTHR42736:SF1">
    <property type="entry name" value="PROTEIN-GLUTAMINE GAMMA-GLUTAMYLTRANSFERASE"/>
    <property type="match status" value="1"/>
</dbReference>
<sequence>MNVIIPEETPRAPRLAGSVWSRPWPHILYALFIGLILQQFIIWFDEYWLKDTVKLASIALGITFIVELIYVLPVTVRLLLQLAGITAAHTLVLEGFIPLNADTGGTAGFLDILWYDLKLFDPYIWYVLAVWIIYAMLLRGLTTLYRVFCLLLFSIFSFSVMDSFSPLILWDQIAVILGSGLCLLIVRNYAEIERKHPASWRSMRRKPVRVLLPIVVTAGAVFAVGLTAPEWKPMVTDPYTAWKNSIGEPVSVKGKGGEDGDEDKKDSDSPKNAKSGYSRNDEKLGGGFDYSFTPVMTVDTSRKSYWRGETKSLYTGRGWKRGEEEGAPSQEAGYNQILKPFPGFDDSKLETEEVTQVFRMQKPHKPILFAAKGLEMIVDEQVKDAESVNSGHASASNGNITWVPREEELRWYDAGYPNSYTVVSRIPVIDEEALRKVPKTAGPAMQDYLELPPTLPDRVRALAQDIVKDAANPYDQAKAIESYLNLTYPYNPKPDVSKAGSYDFVDGFLFEIKEGYCDYYSTAMAVLARSIGLPSRWVKGYTAGEQPLDNFDYRGGMPPEAIMEQLEGPGTYTVRNSDAHSWVEIYFEGYGWIPFEPTAGFTMPLLAPEGEQLEQSETKAPDPAVPAAEDASSWPKATFIVSAIIVVFLAAAAVAAYLYKEAIADRVDRWRGRTPDRANQRLVAEFERYLRYARRKGLTRGEHETARETITRWSREYSWLQQDLAALLGLFEKAKYSPALLSEEELQGGLARIQSLRAALK</sequence>
<accession>A0ABW5PBH4</accession>
<dbReference type="Gene3D" id="3.10.620.30">
    <property type="match status" value="1"/>
</dbReference>
<organism evidence="4 5">
    <name type="scientific">Paenibacillus gansuensis</name>
    <dbReference type="NCBI Taxonomy" id="306542"/>
    <lineage>
        <taxon>Bacteria</taxon>
        <taxon>Bacillati</taxon>
        <taxon>Bacillota</taxon>
        <taxon>Bacilli</taxon>
        <taxon>Bacillales</taxon>
        <taxon>Paenibacillaceae</taxon>
        <taxon>Paenibacillus</taxon>
    </lineage>
</organism>
<evidence type="ECO:0000313" key="4">
    <source>
        <dbReference type="EMBL" id="MFD2612671.1"/>
    </source>
</evidence>